<dbReference type="PANTHER" id="PTHR33570:SF9">
    <property type="entry name" value="BLL4600 PROTEIN"/>
    <property type="match status" value="1"/>
</dbReference>
<dbReference type="InterPro" id="IPR013096">
    <property type="entry name" value="Cupin_2"/>
</dbReference>
<dbReference type="RefSeq" id="WP_198578645.1">
    <property type="nucleotide sequence ID" value="NZ_JADWOX010000026.1"/>
</dbReference>
<reference evidence="3 4" key="1">
    <citation type="submission" date="2020-11" db="EMBL/GenBank/DDBJ databases">
        <title>genome sequence of strain KACC 18849.</title>
        <authorList>
            <person name="Gao J."/>
            <person name="Zhang X."/>
        </authorList>
    </citation>
    <scope>NUCLEOTIDE SEQUENCE [LARGE SCALE GENOMIC DNA]</scope>
    <source>
        <strain evidence="3 4">KACC 18849</strain>
    </source>
</reference>
<dbReference type="Proteomes" id="UP000639859">
    <property type="component" value="Unassembled WGS sequence"/>
</dbReference>
<dbReference type="CDD" id="cd02233">
    <property type="entry name" value="cupin_HNL-like"/>
    <property type="match status" value="1"/>
</dbReference>
<accession>A0ABS0T4E8</accession>
<dbReference type="Gene3D" id="1.20.1290.10">
    <property type="entry name" value="AhpD-like"/>
    <property type="match status" value="2"/>
</dbReference>
<comment type="caution">
    <text evidence="3">The sequence shown here is derived from an EMBL/GenBank/DDBJ whole genome shotgun (WGS) entry which is preliminary data.</text>
</comment>
<dbReference type="Gene3D" id="2.60.120.10">
    <property type="entry name" value="Jelly Rolls"/>
    <property type="match status" value="1"/>
</dbReference>
<evidence type="ECO:0000313" key="4">
    <source>
        <dbReference type="Proteomes" id="UP000639859"/>
    </source>
</evidence>
<dbReference type="EMBL" id="JADWOX010000026">
    <property type="protein sequence ID" value="MBI1686762.1"/>
    <property type="molecule type" value="Genomic_DNA"/>
</dbReference>
<dbReference type="InterPro" id="IPR047263">
    <property type="entry name" value="HNL-like_cupin"/>
</dbReference>
<dbReference type="InterPro" id="IPR014710">
    <property type="entry name" value="RmlC-like_jellyroll"/>
</dbReference>
<keyword evidence="4" id="KW-1185">Reference proteome</keyword>
<sequence>MKPVVAAMAALTLATPVEAQDRKSVAPKAMQAVAPGLAGYTDEVLFGDVWVSPALSPCDRSLVTVSVLIATGKTAQLTGHLGRALDNGVTPVEIAGVVTHLAFYAGWPNAVSSLEVIEKVFTDRSVDMTALQAPVAASLPIPASDAARAQAVTAGIGPAAPKLAALTNDVLFADLWRRPDLAPRDRSLATIAALAANGDEAGLAFHVGLGLQNGLTRAEVGEALTHLAFYAGWPKATAAVAVADKAFKGLDAAQAASAAEGVRIVPPGSQPVQGPAATFTGAVTVTSPFKGSGDARLGGATVTFQPGARSNWHSHPLGQLLIVTAGEGLIQAQGEPVRRIKPGDVVWTPPRVKHWHGATPASAMTHVAVAEALDGASVSWLGPVTDAEYRTAPTER</sequence>
<feature type="domain" description="Cupin type-2" evidence="2">
    <location>
        <begin position="301"/>
        <end position="359"/>
    </location>
</feature>
<dbReference type="InterPro" id="IPR029032">
    <property type="entry name" value="AhpD-like"/>
</dbReference>
<dbReference type="Pfam" id="PF02627">
    <property type="entry name" value="CMD"/>
    <property type="match status" value="2"/>
</dbReference>
<dbReference type="InterPro" id="IPR011051">
    <property type="entry name" value="RmlC_Cupin_sf"/>
</dbReference>
<proteinExistence type="predicted"/>
<dbReference type="InterPro" id="IPR052512">
    <property type="entry name" value="4CMD/NDH-1_regulator"/>
</dbReference>
<feature type="domain" description="Carboxymuconolactone decarboxylase-like" evidence="1">
    <location>
        <begin position="161"/>
        <end position="244"/>
    </location>
</feature>
<feature type="domain" description="Carboxymuconolactone decarboxylase-like" evidence="1">
    <location>
        <begin position="35"/>
        <end position="118"/>
    </location>
</feature>
<dbReference type="SUPFAM" id="SSF69118">
    <property type="entry name" value="AhpD-like"/>
    <property type="match status" value="2"/>
</dbReference>
<dbReference type="SUPFAM" id="SSF51182">
    <property type="entry name" value="RmlC-like cupins"/>
    <property type="match status" value="1"/>
</dbReference>
<name>A0ABS0T4E8_9CAUL</name>
<gene>
    <name evidence="3" type="ORF">I4Q42_24105</name>
</gene>
<protein>
    <submittedName>
        <fullName evidence="3">Carboxymuconolactone decarboxylase family protein</fullName>
    </submittedName>
</protein>
<evidence type="ECO:0000313" key="3">
    <source>
        <dbReference type="EMBL" id="MBI1686762.1"/>
    </source>
</evidence>
<dbReference type="Pfam" id="PF07883">
    <property type="entry name" value="Cupin_2"/>
    <property type="match status" value="1"/>
</dbReference>
<organism evidence="3 4">
    <name type="scientific">Caulobacter hibisci</name>
    <dbReference type="NCBI Taxonomy" id="2035993"/>
    <lineage>
        <taxon>Bacteria</taxon>
        <taxon>Pseudomonadati</taxon>
        <taxon>Pseudomonadota</taxon>
        <taxon>Alphaproteobacteria</taxon>
        <taxon>Caulobacterales</taxon>
        <taxon>Caulobacteraceae</taxon>
        <taxon>Caulobacter</taxon>
    </lineage>
</organism>
<dbReference type="InterPro" id="IPR003779">
    <property type="entry name" value="CMD-like"/>
</dbReference>
<evidence type="ECO:0000259" key="1">
    <source>
        <dbReference type="Pfam" id="PF02627"/>
    </source>
</evidence>
<dbReference type="PANTHER" id="PTHR33570">
    <property type="entry name" value="4-CARBOXYMUCONOLACTONE DECARBOXYLASE FAMILY PROTEIN"/>
    <property type="match status" value="1"/>
</dbReference>
<evidence type="ECO:0000259" key="2">
    <source>
        <dbReference type="Pfam" id="PF07883"/>
    </source>
</evidence>